<organism evidence="2">
    <name type="scientific">mine drainage metagenome</name>
    <dbReference type="NCBI Taxonomy" id="410659"/>
    <lineage>
        <taxon>unclassified sequences</taxon>
        <taxon>metagenomes</taxon>
        <taxon>ecological metagenomes</taxon>
    </lineage>
</organism>
<evidence type="ECO:0000256" key="1">
    <source>
        <dbReference type="SAM" id="MobiDB-lite"/>
    </source>
</evidence>
<dbReference type="Pfam" id="PF11655">
    <property type="entry name" value="DUF2589"/>
    <property type="match status" value="1"/>
</dbReference>
<feature type="region of interest" description="Disordered" evidence="1">
    <location>
        <begin position="1"/>
        <end position="37"/>
    </location>
</feature>
<evidence type="ECO:0008006" key="3">
    <source>
        <dbReference type="Google" id="ProtNLM"/>
    </source>
</evidence>
<dbReference type="AlphaFoldDB" id="A0A1J5RBR3"/>
<gene>
    <name evidence="2" type="ORF">GALL_325810</name>
</gene>
<reference evidence="2" key="1">
    <citation type="submission" date="2016-10" db="EMBL/GenBank/DDBJ databases">
        <title>Sequence of Gallionella enrichment culture.</title>
        <authorList>
            <person name="Poehlein A."/>
            <person name="Muehling M."/>
            <person name="Daniel R."/>
        </authorList>
    </citation>
    <scope>NUCLEOTIDE SEQUENCE</scope>
</reference>
<feature type="compositionally biased region" description="Basic residues" evidence="1">
    <location>
        <begin position="1"/>
        <end position="12"/>
    </location>
</feature>
<dbReference type="InterPro" id="IPR024510">
    <property type="entry name" value="DUF2589"/>
</dbReference>
<evidence type="ECO:0000313" key="2">
    <source>
        <dbReference type="EMBL" id="OIQ85581.1"/>
    </source>
</evidence>
<feature type="region of interest" description="Disordered" evidence="1">
    <location>
        <begin position="127"/>
        <end position="154"/>
    </location>
</feature>
<name>A0A1J5RBR3_9ZZZZ</name>
<protein>
    <recommendedName>
        <fullName evidence="3">DUF2589 domain-containing protein</fullName>
    </recommendedName>
</protein>
<feature type="compositionally biased region" description="Pro residues" evidence="1">
    <location>
        <begin position="226"/>
        <end position="236"/>
    </location>
</feature>
<proteinExistence type="predicted"/>
<feature type="region of interest" description="Disordered" evidence="1">
    <location>
        <begin position="206"/>
        <end position="259"/>
    </location>
</feature>
<sequence length="259" mass="28131">MLRNFFRRRRKTAAPPTDGGEAPETQTKETDTMASSSQLSDITRGLYHVASSTTAMVAQQYIHILQQFFDQMDDGTLQAKMAKVAVDDVHFIMVPLISLVSPTGFNLDKMKVGLAVRVDGVDVKQATHPADDSDVTRSSFSVSISPRPDQTDRHGDAMTIDLEFISHAPPEGVMRIIDSYTNLIRPLKLVDGMFPPVRPVSLKEVAEVEREGEGEAPMPGDEPDRPPPPPAAPPPASASSATPAPRRPEDGPGMLPVRV</sequence>
<dbReference type="EMBL" id="MLJW01000534">
    <property type="protein sequence ID" value="OIQ85581.1"/>
    <property type="molecule type" value="Genomic_DNA"/>
</dbReference>
<comment type="caution">
    <text evidence="2">The sequence shown here is derived from an EMBL/GenBank/DDBJ whole genome shotgun (WGS) entry which is preliminary data.</text>
</comment>
<accession>A0A1J5RBR3</accession>